<organism evidence="1 2">
    <name type="scientific">Gordonia terrae</name>
    <dbReference type="NCBI Taxonomy" id="2055"/>
    <lineage>
        <taxon>Bacteria</taxon>
        <taxon>Bacillati</taxon>
        <taxon>Actinomycetota</taxon>
        <taxon>Actinomycetes</taxon>
        <taxon>Mycobacteriales</taxon>
        <taxon>Gordoniaceae</taxon>
        <taxon>Gordonia</taxon>
    </lineage>
</organism>
<sequence length="237" mass="25388">MTNTPLGNRTELPPHVALVDLLPVESSQPCFRRDDFRALTEAVEAAADQRKRAVVIRSIRPEQFCVGADLEDAQQYAQDPREYIAEVNACWTTIERTGVAVIVAVDGPAVGAGFELCLCADQVIASDRAWFSFPEVRFGLPALSAARRLEGVVGRLQARRILLSGSRIGSSEALGLGLVSQVVSPPELEATAITLADSFARSGVAAMAALKDVLSTEVPDPDVTSLWFRRALGATPS</sequence>
<dbReference type="SUPFAM" id="SSF52096">
    <property type="entry name" value="ClpP/crotonase"/>
    <property type="match status" value="1"/>
</dbReference>
<evidence type="ECO:0000313" key="2">
    <source>
        <dbReference type="Proteomes" id="UP000247118"/>
    </source>
</evidence>
<dbReference type="GO" id="GO:0003824">
    <property type="term" value="F:catalytic activity"/>
    <property type="evidence" value="ECO:0007669"/>
    <property type="project" value="UniProtKB-ARBA"/>
</dbReference>
<dbReference type="Pfam" id="PF00378">
    <property type="entry name" value="ECH_1"/>
    <property type="match status" value="1"/>
</dbReference>
<dbReference type="EMBL" id="CP029604">
    <property type="protein sequence ID" value="AWO82566.1"/>
    <property type="molecule type" value="Genomic_DNA"/>
</dbReference>
<gene>
    <name evidence="1" type="ORF">DLJ61_02550</name>
</gene>
<accession>A0AAD0NU80</accession>
<dbReference type="InterPro" id="IPR001753">
    <property type="entry name" value="Enoyl-CoA_hydra/iso"/>
</dbReference>
<protein>
    <submittedName>
        <fullName evidence="1">Enoyl-CoA hydratase/isomerase family protein</fullName>
    </submittedName>
</protein>
<dbReference type="GeneID" id="32686607"/>
<dbReference type="PANTHER" id="PTHR11941">
    <property type="entry name" value="ENOYL-COA HYDRATASE-RELATED"/>
    <property type="match status" value="1"/>
</dbReference>
<proteinExistence type="predicted"/>
<dbReference type="InterPro" id="IPR029045">
    <property type="entry name" value="ClpP/crotonase-like_dom_sf"/>
</dbReference>
<dbReference type="CDD" id="cd06558">
    <property type="entry name" value="crotonase-like"/>
    <property type="match status" value="1"/>
</dbReference>
<evidence type="ECO:0000313" key="1">
    <source>
        <dbReference type="EMBL" id="AWO82566.1"/>
    </source>
</evidence>
<dbReference type="Proteomes" id="UP000247118">
    <property type="component" value="Chromosome"/>
</dbReference>
<dbReference type="GO" id="GO:0006635">
    <property type="term" value="P:fatty acid beta-oxidation"/>
    <property type="evidence" value="ECO:0007669"/>
    <property type="project" value="TreeGrafter"/>
</dbReference>
<name>A0AAD0NU80_9ACTN</name>
<dbReference type="RefSeq" id="WP_004021631.1">
    <property type="nucleotide sequence ID" value="NZ_CABEIC010000002.1"/>
</dbReference>
<dbReference type="Gene3D" id="3.90.226.10">
    <property type="entry name" value="2-enoyl-CoA Hydratase, Chain A, domain 1"/>
    <property type="match status" value="1"/>
</dbReference>
<dbReference type="AlphaFoldDB" id="A0AAD0NU80"/>
<dbReference type="PANTHER" id="PTHR11941:SF54">
    <property type="entry name" value="ENOYL-COA HYDRATASE, MITOCHONDRIAL"/>
    <property type="match status" value="1"/>
</dbReference>
<reference evidence="1 2" key="1">
    <citation type="submission" date="2018-05" db="EMBL/GenBank/DDBJ databases">
        <title>Complete genome sequence of Gordonia terrae NRRL B-16283.</title>
        <authorList>
            <person name="Garlena R.A."/>
            <person name="Russell D.A."/>
            <person name="Hatfull G.F."/>
        </authorList>
    </citation>
    <scope>NUCLEOTIDE SEQUENCE [LARGE SCALE GENOMIC DNA]</scope>
    <source>
        <strain evidence="1 2">NRRL B-16283</strain>
    </source>
</reference>